<keyword evidence="4" id="KW-1133">Transmembrane helix</keyword>
<feature type="transmembrane region" description="Helical" evidence="4">
    <location>
        <begin position="54"/>
        <end position="74"/>
    </location>
</feature>
<feature type="transmembrane region" description="Helical" evidence="4">
    <location>
        <begin position="183"/>
        <end position="206"/>
    </location>
</feature>
<feature type="transmembrane region" description="Helical" evidence="4">
    <location>
        <begin position="346"/>
        <end position="364"/>
    </location>
</feature>
<dbReference type="Pfam" id="PF07690">
    <property type="entry name" value="MFS_1"/>
    <property type="match status" value="1"/>
</dbReference>
<comment type="caution">
    <text evidence="6">The sequence shown here is derived from an EMBL/GenBank/DDBJ whole genome shotgun (WGS) entry which is preliminary data.</text>
</comment>
<keyword evidence="4" id="KW-0812">Transmembrane</keyword>
<accession>A0A9P4QYM4</accession>
<dbReference type="GO" id="GO:0016020">
    <property type="term" value="C:membrane"/>
    <property type="evidence" value="ECO:0007669"/>
    <property type="project" value="UniProtKB-SubCell"/>
</dbReference>
<dbReference type="AlphaFoldDB" id="A0A9P4QYM4"/>
<dbReference type="SUPFAM" id="SSF103473">
    <property type="entry name" value="MFS general substrate transporter"/>
    <property type="match status" value="1"/>
</dbReference>
<dbReference type="PANTHER" id="PTHR11360:SF287">
    <property type="entry name" value="MFS MONOCARBOXYLATE TRANSPORTER"/>
    <property type="match status" value="1"/>
</dbReference>
<dbReference type="PROSITE" id="PS50850">
    <property type="entry name" value="MFS"/>
    <property type="match status" value="1"/>
</dbReference>
<feature type="transmembrane region" description="Helical" evidence="4">
    <location>
        <begin position="94"/>
        <end position="114"/>
    </location>
</feature>
<evidence type="ECO:0000313" key="7">
    <source>
        <dbReference type="Proteomes" id="UP000799444"/>
    </source>
</evidence>
<name>A0A9P4QYM4_9PLEO</name>
<evidence type="ECO:0000259" key="5">
    <source>
        <dbReference type="PROSITE" id="PS50850"/>
    </source>
</evidence>
<dbReference type="EMBL" id="ML996142">
    <property type="protein sequence ID" value="KAF2734855.1"/>
    <property type="molecule type" value="Genomic_DNA"/>
</dbReference>
<feature type="compositionally biased region" description="Basic and acidic residues" evidence="3">
    <location>
        <begin position="30"/>
        <end position="40"/>
    </location>
</feature>
<feature type="domain" description="Major facilitator superfamily (MFS) profile" evidence="5">
    <location>
        <begin position="258"/>
        <end position="451"/>
    </location>
</feature>
<keyword evidence="4" id="KW-0472">Membrane</keyword>
<organism evidence="6 7">
    <name type="scientific">Polyplosphaeria fusca</name>
    <dbReference type="NCBI Taxonomy" id="682080"/>
    <lineage>
        <taxon>Eukaryota</taxon>
        <taxon>Fungi</taxon>
        <taxon>Dikarya</taxon>
        <taxon>Ascomycota</taxon>
        <taxon>Pezizomycotina</taxon>
        <taxon>Dothideomycetes</taxon>
        <taxon>Pleosporomycetidae</taxon>
        <taxon>Pleosporales</taxon>
        <taxon>Tetraplosphaeriaceae</taxon>
        <taxon>Polyplosphaeria</taxon>
    </lineage>
</organism>
<feature type="transmembrane region" description="Helical" evidence="4">
    <location>
        <begin position="218"/>
        <end position="238"/>
    </location>
</feature>
<evidence type="ECO:0000256" key="4">
    <source>
        <dbReference type="SAM" id="Phobius"/>
    </source>
</evidence>
<dbReference type="InterPro" id="IPR050327">
    <property type="entry name" value="Proton-linked_MCT"/>
</dbReference>
<feature type="transmembrane region" description="Helical" evidence="4">
    <location>
        <begin position="292"/>
        <end position="312"/>
    </location>
</feature>
<evidence type="ECO:0000256" key="2">
    <source>
        <dbReference type="ARBA" id="ARBA00006727"/>
    </source>
</evidence>
<feature type="transmembrane region" description="Helical" evidence="4">
    <location>
        <begin position="126"/>
        <end position="145"/>
    </location>
</feature>
<gene>
    <name evidence="6" type="ORF">EJ04DRAFT_552348</name>
</gene>
<keyword evidence="7" id="KW-1185">Reference proteome</keyword>
<comment type="subcellular location">
    <subcellularLocation>
        <location evidence="1">Membrane</location>
        <topology evidence="1">Multi-pass membrane protein</topology>
    </subcellularLocation>
</comment>
<feature type="transmembrane region" description="Helical" evidence="4">
    <location>
        <begin position="259"/>
        <end position="280"/>
    </location>
</feature>
<dbReference type="InterPro" id="IPR020846">
    <property type="entry name" value="MFS_dom"/>
</dbReference>
<evidence type="ECO:0000256" key="3">
    <source>
        <dbReference type="SAM" id="MobiDB-lite"/>
    </source>
</evidence>
<reference evidence="6" key="1">
    <citation type="journal article" date="2020" name="Stud. Mycol.">
        <title>101 Dothideomycetes genomes: a test case for predicting lifestyles and emergence of pathogens.</title>
        <authorList>
            <person name="Haridas S."/>
            <person name="Albert R."/>
            <person name="Binder M."/>
            <person name="Bloem J."/>
            <person name="Labutti K."/>
            <person name="Salamov A."/>
            <person name="Andreopoulos B."/>
            <person name="Baker S."/>
            <person name="Barry K."/>
            <person name="Bills G."/>
            <person name="Bluhm B."/>
            <person name="Cannon C."/>
            <person name="Castanera R."/>
            <person name="Culley D."/>
            <person name="Daum C."/>
            <person name="Ezra D."/>
            <person name="Gonzalez J."/>
            <person name="Henrissat B."/>
            <person name="Kuo A."/>
            <person name="Liang C."/>
            <person name="Lipzen A."/>
            <person name="Lutzoni F."/>
            <person name="Magnuson J."/>
            <person name="Mondo S."/>
            <person name="Nolan M."/>
            <person name="Ohm R."/>
            <person name="Pangilinan J."/>
            <person name="Park H.-J."/>
            <person name="Ramirez L."/>
            <person name="Alfaro M."/>
            <person name="Sun H."/>
            <person name="Tritt A."/>
            <person name="Yoshinaga Y."/>
            <person name="Zwiers L.-H."/>
            <person name="Turgeon B."/>
            <person name="Goodwin S."/>
            <person name="Spatafora J."/>
            <person name="Crous P."/>
            <person name="Grigoriev I."/>
        </authorList>
    </citation>
    <scope>NUCLEOTIDE SEQUENCE</scope>
    <source>
        <strain evidence="6">CBS 125425</strain>
    </source>
</reference>
<feature type="compositionally biased region" description="Pro residues" evidence="3">
    <location>
        <begin position="1"/>
        <end position="17"/>
    </location>
</feature>
<feature type="region of interest" description="Disordered" evidence="3">
    <location>
        <begin position="1"/>
        <end position="44"/>
    </location>
</feature>
<sequence length="451" mass="47991">MAQPDPESPPHPTPLDTPPALSHQSSDIELESRHGSDSHGPEFSLPPVDSGKDAWLFLSAAFLVEVLVWGFPFAYGIFQEHYSTHAPFAGSRNIAVIGTCAMGLMYLSAPLVFGTIQRFPGSRRPAIAGGLLVMCLALGLSSLAGTVAQLIVTQGVFYAVGGALVYSPVIMFMDEWFVKRKGFAFGVMWAGTGLGGVVIPILLQYLLNQYGFRTTLRVWAIVLFIATGPLMLFLKPRLPLTQSVRARPWDLSFTKDRTFILLQAGNVLEGLGYFIPSIYLPTIARGLGASNALSTLTVILFNVASVFGCVAMGSIIDQWHVTTCILISTVGSTISIFLIWGFSVSLAPLLVFSAMYGLFAGSFSSTWPGIMTAVQKSTGRDDSSIMVFAVLAAGRGVGNVVSGPVSEALARFGEWNAAGAYGSPYGSLIVFTGITAALGGISVLGRRVGWV</sequence>
<feature type="transmembrane region" description="Helical" evidence="4">
    <location>
        <begin position="425"/>
        <end position="445"/>
    </location>
</feature>
<dbReference type="InterPro" id="IPR011701">
    <property type="entry name" value="MFS"/>
</dbReference>
<evidence type="ECO:0000313" key="6">
    <source>
        <dbReference type="EMBL" id="KAF2734855.1"/>
    </source>
</evidence>
<dbReference type="InterPro" id="IPR036259">
    <property type="entry name" value="MFS_trans_sf"/>
</dbReference>
<feature type="transmembrane region" description="Helical" evidence="4">
    <location>
        <begin position="319"/>
        <end position="340"/>
    </location>
</feature>
<dbReference type="GO" id="GO:0022857">
    <property type="term" value="F:transmembrane transporter activity"/>
    <property type="evidence" value="ECO:0007669"/>
    <property type="project" value="InterPro"/>
</dbReference>
<feature type="transmembrane region" description="Helical" evidence="4">
    <location>
        <begin position="151"/>
        <end position="171"/>
    </location>
</feature>
<comment type="similarity">
    <text evidence="2">Belongs to the major facilitator superfamily. Monocarboxylate porter (TC 2.A.1.13) family.</text>
</comment>
<proteinExistence type="inferred from homology"/>
<dbReference type="Gene3D" id="1.20.1250.20">
    <property type="entry name" value="MFS general substrate transporter like domains"/>
    <property type="match status" value="2"/>
</dbReference>
<dbReference type="OrthoDB" id="2213137at2759"/>
<evidence type="ECO:0000256" key="1">
    <source>
        <dbReference type="ARBA" id="ARBA00004141"/>
    </source>
</evidence>
<dbReference type="Proteomes" id="UP000799444">
    <property type="component" value="Unassembled WGS sequence"/>
</dbReference>
<protein>
    <submittedName>
        <fullName evidence="6">MFS monocarboxylate transporter</fullName>
    </submittedName>
</protein>
<dbReference type="PANTHER" id="PTHR11360">
    <property type="entry name" value="MONOCARBOXYLATE TRANSPORTER"/>
    <property type="match status" value="1"/>
</dbReference>